<dbReference type="EMBL" id="CP131060">
    <property type="protein sequence ID" value="WNY24788.1"/>
    <property type="molecule type" value="Genomic_DNA"/>
</dbReference>
<sequence>MATSSYTDTVIIKNKKTAALLRKYKSGDLRTNNNEDTDVDIFEEMRKCNELL</sequence>
<evidence type="ECO:0000313" key="1">
    <source>
        <dbReference type="EMBL" id="WNY24788.1"/>
    </source>
</evidence>
<name>A0AA97A387_9EURY</name>
<evidence type="ECO:0000313" key="2">
    <source>
        <dbReference type="Proteomes" id="UP001303587"/>
    </source>
</evidence>
<reference evidence="1 2" key="1">
    <citation type="submission" date="2023-07" db="EMBL/GenBank/DDBJ databases">
        <title>Closed genoem sequence of Methanosarcinaceae archaeon Ac7.</title>
        <authorList>
            <person name="Poehlein A."/>
            <person name="Protasov E."/>
            <person name="Platt K."/>
            <person name="Reeh H."/>
            <person name="Daniel R."/>
            <person name="Brune A."/>
        </authorList>
    </citation>
    <scope>NUCLEOTIDE SEQUENCE [LARGE SCALE GENOMIC DNA]</scope>
    <source>
        <strain evidence="1 2">Ac7</strain>
    </source>
</reference>
<proteinExistence type="predicted"/>
<dbReference type="Proteomes" id="UP001303587">
    <property type="component" value="Chromosome"/>
</dbReference>
<keyword evidence="2" id="KW-1185">Reference proteome</keyword>
<organism evidence="1 2">
    <name type="scientific">Methanolapillus millepedarum</name>
    <dbReference type="NCBI Taxonomy" id="3028296"/>
    <lineage>
        <taxon>Archaea</taxon>
        <taxon>Methanobacteriati</taxon>
        <taxon>Methanobacteriota</taxon>
        <taxon>Stenosarchaea group</taxon>
        <taxon>Methanomicrobia</taxon>
        <taxon>Methanosarcinales</taxon>
        <taxon>Methanosarcinaceae</taxon>
        <taxon>Methanolapillus</taxon>
    </lineage>
</organism>
<protein>
    <submittedName>
        <fullName evidence="1">Uncharacterized protein</fullName>
    </submittedName>
</protein>
<dbReference type="AlphaFoldDB" id="A0AA97A387"/>
<accession>A0AA97A387</accession>
<gene>
    <name evidence="1" type="ORF">MsAc7_03130</name>
</gene>